<evidence type="ECO:0000313" key="1">
    <source>
        <dbReference type="EMBL" id="QSF43405.1"/>
    </source>
</evidence>
<sequence length="73" mass="8279">MNKPSARLDIPKPPSDFTSFKIVMKSGAVFNIGARESEIEQLKQKMNKREPGLVELNRGRYPVLSEEVAMLIF</sequence>
<reference evidence="1 2" key="1">
    <citation type="submission" date="2021-02" db="EMBL/GenBank/DDBJ databases">
        <title>Paenibacillus tianjinensis sp. nov.</title>
        <authorList>
            <person name="Liu H."/>
        </authorList>
    </citation>
    <scope>NUCLEOTIDE SEQUENCE [LARGE SCALE GENOMIC DNA]</scope>
    <source>
        <strain evidence="1 2">TB2019</strain>
    </source>
</reference>
<gene>
    <name evidence="1" type="ORF">JRJ22_19255</name>
</gene>
<accession>A0ABX7LAD6</accession>
<dbReference type="EMBL" id="CP070969">
    <property type="protein sequence ID" value="QSF43405.1"/>
    <property type="molecule type" value="Genomic_DNA"/>
</dbReference>
<proteinExistence type="predicted"/>
<keyword evidence="2" id="KW-1185">Reference proteome</keyword>
<dbReference type="RefSeq" id="WP_206101038.1">
    <property type="nucleotide sequence ID" value="NZ_CP070969.1"/>
</dbReference>
<dbReference type="Proteomes" id="UP000663452">
    <property type="component" value="Chromosome"/>
</dbReference>
<protein>
    <submittedName>
        <fullName evidence="1">Uncharacterized protein</fullName>
    </submittedName>
</protein>
<evidence type="ECO:0000313" key="2">
    <source>
        <dbReference type="Proteomes" id="UP000663452"/>
    </source>
</evidence>
<organism evidence="1 2">
    <name type="scientific">Paenibacillus tianjinensis</name>
    <dbReference type="NCBI Taxonomy" id="2810347"/>
    <lineage>
        <taxon>Bacteria</taxon>
        <taxon>Bacillati</taxon>
        <taxon>Bacillota</taxon>
        <taxon>Bacilli</taxon>
        <taxon>Bacillales</taxon>
        <taxon>Paenibacillaceae</taxon>
        <taxon>Paenibacillus</taxon>
    </lineage>
</organism>
<name>A0ABX7LAD6_9BACL</name>